<feature type="signal peptide" evidence="3">
    <location>
        <begin position="1"/>
        <end position="27"/>
    </location>
</feature>
<accession>A0AAF3J4W5</accession>
<feature type="binding site" evidence="2">
    <location>
        <position position="191"/>
    </location>
    <ligand>
        <name>Zn(2+)</name>
        <dbReference type="ChEBI" id="CHEBI:29105"/>
        <note>catalytic</note>
    </ligand>
</feature>
<keyword evidence="2 3" id="KW-0479">Metal-binding</keyword>
<dbReference type="SMART" id="SM00235">
    <property type="entry name" value="ZnMc"/>
    <property type="match status" value="1"/>
</dbReference>
<evidence type="ECO:0000256" key="3">
    <source>
        <dbReference type="RuleBase" id="RU361183"/>
    </source>
</evidence>
<dbReference type="PANTHER" id="PTHR10127">
    <property type="entry name" value="DISCOIDIN, CUB, EGF, LAMININ , AND ZINC METALLOPROTEASE DOMAIN CONTAINING"/>
    <property type="match status" value="1"/>
</dbReference>
<name>A0AAF3J4W5_9BILA</name>
<dbReference type="SUPFAM" id="SSF55486">
    <property type="entry name" value="Metalloproteases ('zincins'), catalytic domain"/>
    <property type="match status" value="1"/>
</dbReference>
<dbReference type="InterPro" id="IPR001506">
    <property type="entry name" value="Peptidase_M12A"/>
</dbReference>
<protein>
    <recommendedName>
        <fullName evidence="3">Metalloendopeptidase</fullName>
        <ecNumber evidence="3">3.4.24.-</ecNumber>
    </recommendedName>
</protein>
<keyword evidence="2 3" id="KW-0482">Metalloprotease</keyword>
<dbReference type="InterPro" id="IPR024079">
    <property type="entry name" value="MetalloPept_cat_dom_sf"/>
</dbReference>
<dbReference type="PANTHER" id="PTHR10127:SF829">
    <property type="entry name" value="ZINC METALLOPROTEINASE NAS-6"/>
    <property type="match status" value="1"/>
</dbReference>
<evidence type="ECO:0000256" key="2">
    <source>
        <dbReference type="PROSITE-ProRule" id="PRU01211"/>
    </source>
</evidence>
<organism evidence="5 6">
    <name type="scientific">Mesorhabditis belari</name>
    <dbReference type="NCBI Taxonomy" id="2138241"/>
    <lineage>
        <taxon>Eukaryota</taxon>
        <taxon>Metazoa</taxon>
        <taxon>Ecdysozoa</taxon>
        <taxon>Nematoda</taxon>
        <taxon>Chromadorea</taxon>
        <taxon>Rhabditida</taxon>
        <taxon>Rhabditina</taxon>
        <taxon>Rhabditomorpha</taxon>
        <taxon>Rhabditoidea</taxon>
        <taxon>Rhabditidae</taxon>
        <taxon>Mesorhabditinae</taxon>
        <taxon>Mesorhabditis</taxon>
    </lineage>
</organism>
<comment type="caution">
    <text evidence="2">Lacks conserved residue(s) required for the propagation of feature annotation.</text>
</comment>
<feature type="chain" id="PRO_5041778982" description="Metalloendopeptidase" evidence="3">
    <location>
        <begin position="28"/>
        <end position="343"/>
    </location>
</feature>
<keyword evidence="2 3" id="KW-0645">Protease</keyword>
<reference evidence="6" key="1">
    <citation type="submission" date="2024-02" db="UniProtKB">
        <authorList>
            <consortium name="WormBaseParasite"/>
        </authorList>
    </citation>
    <scope>IDENTIFICATION</scope>
</reference>
<dbReference type="WBParaSite" id="MBELARI_LOCUS16373">
    <property type="protein sequence ID" value="MBELARI_LOCUS16373"/>
    <property type="gene ID" value="MBELARI_LOCUS16373"/>
</dbReference>
<dbReference type="Pfam" id="PF01400">
    <property type="entry name" value="Astacin"/>
    <property type="match status" value="1"/>
</dbReference>
<feature type="binding site" evidence="2">
    <location>
        <position position="185"/>
    </location>
    <ligand>
        <name>Zn(2+)</name>
        <dbReference type="ChEBI" id="CHEBI:29105"/>
        <note>catalytic</note>
    </ligand>
</feature>
<dbReference type="PROSITE" id="PS51864">
    <property type="entry name" value="ASTACIN"/>
    <property type="match status" value="1"/>
</dbReference>
<feature type="domain" description="Peptidase M12A" evidence="4">
    <location>
        <begin position="71"/>
        <end position="285"/>
    </location>
</feature>
<dbReference type="CDD" id="cd04280">
    <property type="entry name" value="ZnMc_astacin_like"/>
    <property type="match status" value="1"/>
</dbReference>
<keyword evidence="3" id="KW-0732">Signal</keyword>
<dbReference type="PRINTS" id="PR00480">
    <property type="entry name" value="ASTACIN"/>
</dbReference>
<dbReference type="InterPro" id="IPR034035">
    <property type="entry name" value="Astacin-like_dom"/>
</dbReference>
<keyword evidence="2 3" id="KW-0862">Zinc</keyword>
<proteinExistence type="predicted"/>
<keyword evidence="5" id="KW-1185">Reference proteome</keyword>
<feature type="active site" evidence="2">
    <location>
        <position position="182"/>
    </location>
</feature>
<keyword evidence="1" id="KW-1015">Disulfide bond</keyword>
<evidence type="ECO:0000256" key="1">
    <source>
        <dbReference type="ARBA" id="ARBA00023157"/>
    </source>
</evidence>
<evidence type="ECO:0000313" key="5">
    <source>
        <dbReference type="Proteomes" id="UP000887575"/>
    </source>
</evidence>
<sequence length="343" mass="40421">MLPYVGRIKRFWLTLFLITFQFNKAHSFVDITHFDLVERPLQPWLYSGKYQGDIDVDSSLLREPDEFVYFNAVKNREQTWPNGEIPYVIDSAFYLELRSQIESQFSQNLSILAFSERHLIRAAFTSFHNRTCIRFRHKRRYEQDYLNIVRGKGCYSQIGRTGGKQEISLGLGCHHHETIVHELMHSVGFWHEHSRADRDDHVQINWANIIPGAKSQFDKIPRFIQDLLDEPYDYFSVMHYEATAFATNARYSIESKDEKLTDLMGTGTDLSYGDIRKINKLYNCQMMGKDEKISKFRQILELGSRKIEKSVEIETTEEKKLTIEPDEYEPQDPEEILRIVEIE</sequence>
<dbReference type="GO" id="GO:0004222">
    <property type="term" value="F:metalloendopeptidase activity"/>
    <property type="evidence" value="ECO:0007669"/>
    <property type="project" value="UniProtKB-UniRule"/>
</dbReference>
<comment type="cofactor">
    <cofactor evidence="2 3">
        <name>Zn(2+)</name>
        <dbReference type="ChEBI" id="CHEBI:29105"/>
    </cofactor>
    <text evidence="2 3">Binds 1 zinc ion per subunit.</text>
</comment>
<feature type="binding site" evidence="2">
    <location>
        <position position="181"/>
    </location>
    <ligand>
        <name>Zn(2+)</name>
        <dbReference type="ChEBI" id="CHEBI:29105"/>
        <note>catalytic</note>
    </ligand>
</feature>
<dbReference type="GO" id="GO:0006508">
    <property type="term" value="P:proteolysis"/>
    <property type="evidence" value="ECO:0007669"/>
    <property type="project" value="UniProtKB-KW"/>
</dbReference>
<dbReference type="EC" id="3.4.24.-" evidence="3"/>
<keyword evidence="2 3" id="KW-0378">Hydrolase</keyword>
<dbReference type="InterPro" id="IPR006026">
    <property type="entry name" value="Peptidase_Metallo"/>
</dbReference>
<dbReference type="AlphaFoldDB" id="A0AAF3J4W5"/>
<dbReference type="Proteomes" id="UP000887575">
    <property type="component" value="Unassembled WGS sequence"/>
</dbReference>
<dbReference type="Gene3D" id="3.40.390.10">
    <property type="entry name" value="Collagenase (Catalytic Domain)"/>
    <property type="match status" value="1"/>
</dbReference>
<evidence type="ECO:0000259" key="4">
    <source>
        <dbReference type="PROSITE" id="PS51864"/>
    </source>
</evidence>
<evidence type="ECO:0000313" key="6">
    <source>
        <dbReference type="WBParaSite" id="MBELARI_LOCUS16373"/>
    </source>
</evidence>
<dbReference type="GO" id="GO:0008270">
    <property type="term" value="F:zinc ion binding"/>
    <property type="evidence" value="ECO:0007669"/>
    <property type="project" value="UniProtKB-UniRule"/>
</dbReference>